<keyword evidence="1" id="KW-0472">Membrane</keyword>
<keyword evidence="1" id="KW-0812">Transmembrane</keyword>
<reference evidence="2 3" key="1">
    <citation type="journal article" date="2015" name="Microbiome">
        <title>Genomic resolution of linkages in carbon, nitrogen, and sulfur cycling among widespread estuary sediment bacteria.</title>
        <authorList>
            <person name="Baker B.J."/>
            <person name="Lazar C.S."/>
            <person name="Teske A.P."/>
            <person name="Dick G.J."/>
        </authorList>
    </citation>
    <scope>NUCLEOTIDE SEQUENCE [LARGE SCALE GENOMIC DNA]</scope>
    <source>
        <strain evidence="2">SM23_42</strain>
    </source>
</reference>
<evidence type="ECO:0000256" key="1">
    <source>
        <dbReference type="SAM" id="Phobius"/>
    </source>
</evidence>
<evidence type="ECO:0000313" key="3">
    <source>
        <dbReference type="Proteomes" id="UP000051373"/>
    </source>
</evidence>
<dbReference type="STRING" id="1703779.AMJ83_07175"/>
<organism evidence="2 3">
    <name type="scientific">candidate division WOR_3 bacterium SM23_42</name>
    <dbReference type="NCBI Taxonomy" id="1703779"/>
    <lineage>
        <taxon>Bacteria</taxon>
        <taxon>Bacteria division WOR-3</taxon>
    </lineage>
</organism>
<dbReference type="AlphaFoldDB" id="A0A0S8FRK9"/>
<sequence length="181" mass="20940">MFKKIAEEIPCTEKFLRWLLPRGIVVCLGLIATLVILGYTPRVQTGIVEYKLITGMNDQQLYVLWLDTGGRAITIAENLRGGIAHDDDLKVSQTFENRIKHNFTDIQYRASIRLCGANRIHSFSVSRDVFNAIEVNSVFKFETQRSSSHKIRKIEKENDYVLFVSEPPYPDPNYRVQYMHE</sequence>
<protein>
    <submittedName>
        <fullName evidence="2">Uncharacterized protein</fullName>
    </submittedName>
</protein>
<proteinExistence type="predicted"/>
<accession>A0A0S8FRK9</accession>
<gene>
    <name evidence="2" type="ORF">AMJ83_07175</name>
</gene>
<keyword evidence="1" id="KW-1133">Transmembrane helix</keyword>
<feature type="transmembrane region" description="Helical" evidence="1">
    <location>
        <begin position="20"/>
        <end position="39"/>
    </location>
</feature>
<dbReference type="EMBL" id="LJUJ01000014">
    <property type="protein sequence ID" value="KPK63349.1"/>
    <property type="molecule type" value="Genomic_DNA"/>
</dbReference>
<dbReference type="Proteomes" id="UP000051373">
    <property type="component" value="Unassembled WGS sequence"/>
</dbReference>
<evidence type="ECO:0000313" key="2">
    <source>
        <dbReference type="EMBL" id="KPK63349.1"/>
    </source>
</evidence>
<comment type="caution">
    <text evidence="2">The sequence shown here is derived from an EMBL/GenBank/DDBJ whole genome shotgun (WGS) entry which is preliminary data.</text>
</comment>
<name>A0A0S8FRK9_UNCW3</name>